<sequence length="215" mass="23540">MVLLVSSANCQVAGFALLTIGWILCTTSMGLAEWRVWYMDKPLVFPSGLACVGMWKVCIQHHNRNFLTPTQCYHYSYCDNFLPLDIRITQNLMLAASILGLLGKATIIFALRNVYMGLPHKNAACHPFIISGILNVAASVCISIAVLWNYYSIMNEAGVAFPPSLHLPFKPDMQEVGSAILMASLAAFLLLLSGLSFLSYKSPVVSQVHPVGSDI</sequence>
<dbReference type="GO" id="GO:0005886">
    <property type="term" value="C:plasma membrane"/>
    <property type="evidence" value="ECO:0007669"/>
    <property type="project" value="UniProtKB-SubCell"/>
</dbReference>
<dbReference type="GO" id="GO:0005198">
    <property type="term" value="F:structural molecule activity"/>
    <property type="evidence" value="ECO:0007669"/>
    <property type="project" value="InterPro"/>
</dbReference>
<gene>
    <name evidence="11" type="ORF">J0S82_016511</name>
</gene>
<feature type="transmembrane region" description="Helical" evidence="10">
    <location>
        <begin position="12"/>
        <end position="32"/>
    </location>
</feature>
<dbReference type="Proteomes" id="UP000700334">
    <property type="component" value="Unassembled WGS sequence"/>
</dbReference>
<evidence type="ECO:0000313" key="11">
    <source>
        <dbReference type="EMBL" id="KAG8519768.1"/>
    </source>
</evidence>
<evidence type="ECO:0000256" key="7">
    <source>
        <dbReference type="ARBA" id="ARBA00022949"/>
    </source>
</evidence>
<evidence type="ECO:0000256" key="6">
    <source>
        <dbReference type="ARBA" id="ARBA00022692"/>
    </source>
</evidence>
<keyword evidence="5" id="KW-1003">Cell membrane</keyword>
<feature type="transmembrane region" description="Helical" evidence="10">
    <location>
        <begin position="127"/>
        <end position="151"/>
    </location>
</feature>
<dbReference type="InterPro" id="IPR006187">
    <property type="entry name" value="Claudin"/>
</dbReference>
<keyword evidence="6 10" id="KW-0812">Transmembrane</keyword>
<dbReference type="OrthoDB" id="9895009at2759"/>
<comment type="caution">
    <text evidence="11">The sequence shown here is derived from an EMBL/GenBank/DDBJ whole genome shotgun (WGS) entry which is preliminary data.</text>
</comment>
<evidence type="ECO:0000256" key="1">
    <source>
        <dbReference type="ARBA" id="ARBA00004435"/>
    </source>
</evidence>
<evidence type="ECO:0000256" key="5">
    <source>
        <dbReference type="ARBA" id="ARBA00022475"/>
    </source>
</evidence>
<keyword evidence="9 10" id="KW-0472">Membrane</keyword>
<evidence type="ECO:0000256" key="10">
    <source>
        <dbReference type="SAM" id="Phobius"/>
    </source>
</evidence>
<evidence type="ECO:0000256" key="8">
    <source>
        <dbReference type="ARBA" id="ARBA00022989"/>
    </source>
</evidence>
<keyword evidence="12" id="KW-1185">Reference proteome</keyword>
<keyword evidence="7" id="KW-0965">Cell junction</keyword>
<reference evidence="11" key="1">
    <citation type="journal article" date="2021" name="Evol. Appl.">
        <title>The genome of the Pyrenean desman and the effects of bottlenecks and inbreeding on the genomic landscape of an endangered species.</title>
        <authorList>
            <person name="Escoda L."/>
            <person name="Castresana J."/>
        </authorList>
    </citation>
    <scope>NUCLEOTIDE SEQUENCE</scope>
    <source>
        <strain evidence="11">IBE-C5619</strain>
    </source>
</reference>
<dbReference type="InterPro" id="IPR004031">
    <property type="entry name" value="PMP22/EMP/MP20/Claudin"/>
</dbReference>
<keyword evidence="4" id="KW-0796">Tight junction</keyword>
<dbReference type="EMBL" id="JAGFMF010011596">
    <property type="protein sequence ID" value="KAG8519768.1"/>
    <property type="molecule type" value="Genomic_DNA"/>
</dbReference>
<feature type="transmembrane region" description="Helical" evidence="10">
    <location>
        <begin position="176"/>
        <end position="198"/>
    </location>
</feature>
<dbReference type="PRINTS" id="PR01077">
    <property type="entry name" value="CLAUDIN"/>
</dbReference>
<protein>
    <submittedName>
        <fullName evidence="11">Claudin-34</fullName>
    </submittedName>
</protein>
<dbReference type="Pfam" id="PF13903">
    <property type="entry name" value="Claudin_2"/>
    <property type="match status" value="1"/>
</dbReference>
<evidence type="ECO:0000256" key="9">
    <source>
        <dbReference type="ARBA" id="ARBA00023136"/>
    </source>
</evidence>
<comment type="subcellular location">
    <subcellularLocation>
        <location evidence="1">Cell junction</location>
        <location evidence="1">Tight junction</location>
    </subcellularLocation>
    <subcellularLocation>
        <location evidence="2">Cell membrane</location>
        <topology evidence="2">Multi-pass membrane protein</topology>
    </subcellularLocation>
</comment>
<dbReference type="Gene3D" id="1.20.140.150">
    <property type="match status" value="1"/>
</dbReference>
<dbReference type="PANTHER" id="PTHR12002">
    <property type="entry name" value="CLAUDIN"/>
    <property type="match status" value="1"/>
</dbReference>
<proteinExistence type="inferred from homology"/>
<keyword evidence="8 10" id="KW-1133">Transmembrane helix</keyword>
<dbReference type="GO" id="GO:0005923">
    <property type="term" value="C:bicellular tight junction"/>
    <property type="evidence" value="ECO:0007669"/>
    <property type="project" value="UniProtKB-SubCell"/>
</dbReference>
<comment type="similarity">
    <text evidence="3">Belongs to the claudin family.</text>
</comment>
<feature type="transmembrane region" description="Helical" evidence="10">
    <location>
        <begin position="92"/>
        <end position="115"/>
    </location>
</feature>
<name>A0A8J6AEW2_GALPY</name>
<evidence type="ECO:0000256" key="3">
    <source>
        <dbReference type="ARBA" id="ARBA00008295"/>
    </source>
</evidence>
<evidence type="ECO:0000313" key="12">
    <source>
        <dbReference type="Proteomes" id="UP000700334"/>
    </source>
</evidence>
<evidence type="ECO:0000256" key="2">
    <source>
        <dbReference type="ARBA" id="ARBA00004651"/>
    </source>
</evidence>
<evidence type="ECO:0000256" key="4">
    <source>
        <dbReference type="ARBA" id="ARBA00022427"/>
    </source>
</evidence>
<accession>A0A8J6AEW2</accession>
<dbReference type="AlphaFoldDB" id="A0A8J6AEW2"/>
<organism evidence="11 12">
    <name type="scientific">Galemys pyrenaicus</name>
    <name type="common">Iberian desman</name>
    <name type="synonym">Pyrenean desman</name>
    <dbReference type="NCBI Taxonomy" id="202257"/>
    <lineage>
        <taxon>Eukaryota</taxon>
        <taxon>Metazoa</taxon>
        <taxon>Chordata</taxon>
        <taxon>Craniata</taxon>
        <taxon>Vertebrata</taxon>
        <taxon>Euteleostomi</taxon>
        <taxon>Mammalia</taxon>
        <taxon>Eutheria</taxon>
        <taxon>Laurasiatheria</taxon>
        <taxon>Eulipotyphla</taxon>
        <taxon>Talpidae</taxon>
        <taxon>Galemys</taxon>
    </lineage>
</organism>